<feature type="domain" description="NADP-dependent oxidoreductase" evidence="6">
    <location>
        <begin position="21"/>
        <end position="268"/>
    </location>
</feature>
<evidence type="ECO:0000256" key="3">
    <source>
        <dbReference type="PIRSR" id="PIRSR000097-1"/>
    </source>
</evidence>
<dbReference type="CDD" id="cd19071">
    <property type="entry name" value="AKR_AKR1-5-like"/>
    <property type="match status" value="1"/>
</dbReference>
<dbReference type="Pfam" id="PF00248">
    <property type="entry name" value="Aldo_ket_red"/>
    <property type="match status" value="1"/>
</dbReference>
<feature type="binding site" evidence="4">
    <location>
        <position position="115"/>
    </location>
    <ligand>
        <name>substrate</name>
    </ligand>
</feature>
<dbReference type="PROSITE" id="PS00062">
    <property type="entry name" value="ALDOKETO_REDUCTASE_2"/>
    <property type="match status" value="1"/>
</dbReference>
<dbReference type="Gene3D" id="3.20.20.100">
    <property type="entry name" value="NADP-dependent oxidoreductase domain"/>
    <property type="match status" value="1"/>
</dbReference>
<dbReference type="PANTHER" id="PTHR43827">
    <property type="entry name" value="2,5-DIKETO-D-GLUCONIC ACID REDUCTASE"/>
    <property type="match status" value="1"/>
</dbReference>
<keyword evidence="2" id="KW-0560">Oxidoreductase</keyword>
<evidence type="ECO:0000256" key="4">
    <source>
        <dbReference type="PIRSR" id="PIRSR000097-2"/>
    </source>
</evidence>
<comment type="similarity">
    <text evidence="1">Belongs to the aldo/keto reductase family.</text>
</comment>
<dbReference type="PRINTS" id="PR00069">
    <property type="entry name" value="ALDKETRDTASE"/>
</dbReference>
<dbReference type="PIRSF" id="PIRSF000097">
    <property type="entry name" value="AKR"/>
    <property type="match status" value="1"/>
</dbReference>
<dbReference type="GO" id="GO:0016491">
    <property type="term" value="F:oxidoreductase activity"/>
    <property type="evidence" value="ECO:0007669"/>
    <property type="project" value="UniProtKB-KW"/>
</dbReference>
<proteinExistence type="inferred from homology"/>
<evidence type="ECO:0000313" key="7">
    <source>
        <dbReference type="EMBL" id="JAC65980.1"/>
    </source>
</evidence>
<feature type="active site" description="Proton donor" evidence="3">
    <location>
        <position position="55"/>
    </location>
</feature>
<evidence type="ECO:0000313" key="8">
    <source>
        <dbReference type="EMBL" id="JAC72033.1"/>
    </source>
</evidence>
<dbReference type="InterPro" id="IPR023210">
    <property type="entry name" value="NADP_OxRdtase_dom"/>
</dbReference>
<dbReference type="InterPro" id="IPR020471">
    <property type="entry name" value="AKR"/>
</dbReference>
<dbReference type="InterPro" id="IPR036812">
    <property type="entry name" value="NAD(P)_OxRdtase_dom_sf"/>
</dbReference>
<dbReference type="SUPFAM" id="SSF51430">
    <property type="entry name" value="NAD(P)-linked oxidoreductase"/>
    <property type="match status" value="1"/>
</dbReference>
<gene>
    <name evidence="8" type="primary">DKGA</name>
    <name evidence="7" type="ORF">TSPGSL018_14764</name>
    <name evidence="8" type="ORF">TSPGSL018_637</name>
</gene>
<accession>A0A061RJ65</accession>
<organism evidence="8">
    <name type="scientific">Tetraselmis sp. GSL018</name>
    <dbReference type="NCBI Taxonomy" id="582737"/>
    <lineage>
        <taxon>Eukaryota</taxon>
        <taxon>Viridiplantae</taxon>
        <taxon>Chlorophyta</taxon>
        <taxon>core chlorophytes</taxon>
        <taxon>Chlorodendrophyceae</taxon>
        <taxon>Chlorodendrales</taxon>
        <taxon>Chlorodendraceae</taxon>
        <taxon>Tetraselmis</taxon>
    </lineage>
</organism>
<reference evidence="8" key="1">
    <citation type="submission" date="2014-05" db="EMBL/GenBank/DDBJ databases">
        <title>The transcriptome of the halophilic microalga Tetraselmis sp. GSL018 isolated from the Great Salt Lake, Utah.</title>
        <authorList>
            <person name="Jinkerson R.E."/>
            <person name="D'Adamo S."/>
            <person name="Posewitz M.C."/>
        </authorList>
    </citation>
    <scope>NUCLEOTIDE SEQUENCE</scope>
    <source>
        <strain evidence="8">GSL018</strain>
    </source>
</reference>
<evidence type="ECO:0000259" key="6">
    <source>
        <dbReference type="Pfam" id="PF00248"/>
    </source>
</evidence>
<dbReference type="InterPro" id="IPR018170">
    <property type="entry name" value="Aldo/ket_reductase_CS"/>
</dbReference>
<feature type="site" description="Lowers pKa of active site Tyr" evidence="5">
    <location>
        <position position="80"/>
    </location>
</feature>
<name>A0A061RJ65_9CHLO</name>
<dbReference type="FunFam" id="3.20.20.100:FF:000015">
    <property type="entry name" value="Oxidoreductase, aldo/keto reductase family"/>
    <property type="match status" value="1"/>
</dbReference>
<dbReference type="EMBL" id="GBEZ01020711">
    <property type="protein sequence ID" value="JAC65980.1"/>
    <property type="molecule type" value="Transcribed_RNA"/>
</dbReference>
<dbReference type="PANTHER" id="PTHR43827:SF13">
    <property type="entry name" value="ALDO_KETO REDUCTASE FAMILY PROTEIN"/>
    <property type="match status" value="1"/>
</dbReference>
<evidence type="ECO:0000256" key="2">
    <source>
        <dbReference type="ARBA" id="ARBA00023002"/>
    </source>
</evidence>
<protein>
    <submittedName>
        <fullName evidence="8">2,5-diketo-D-gluconate reductase A</fullName>
    </submittedName>
</protein>
<evidence type="ECO:0000256" key="1">
    <source>
        <dbReference type="ARBA" id="ARBA00007905"/>
    </source>
</evidence>
<sequence>MSETCKCRLQTLNDGNVIPQIGFGVCQLSPGEETYQAVSRALVVGYRNIDTASIYGNEADVGRAVRDSGIPRESIFITSKLWTIPMETDGYNYALREAEASLRRLQTYIDLYLIHSPHHPLERVNFWRALELLKKSDKVRSIGVSNFGVHHLQELLQSSECSILPAVNQIEFHPFFQRYEIEEFCKLNQIQLQAWAPLARAKKLDHPVLKHIADYHGKTAAQVLIRFSIDKGYVPLPRTSRKEKIRENFEVFDFTLSEAELEALDDLDERLIVGWDPVKLQ</sequence>
<dbReference type="EMBL" id="GBEZ01014007">
    <property type="protein sequence ID" value="JAC72033.1"/>
    <property type="molecule type" value="Transcribed_RNA"/>
</dbReference>
<evidence type="ECO:0000256" key="5">
    <source>
        <dbReference type="PIRSR" id="PIRSR000097-3"/>
    </source>
</evidence>
<dbReference type="AlphaFoldDB" id="A0A061RJ65"/>